<evidence type="ECO:0000313" key="2">
    <source>
        <dbReference type="Proteomes" id="UP000824132"/>
    </source>
</evidence>
<reference evidence="1" key="2">
    <citation type="submission" date="2021-04" db="EMBL/GenBank/DDBJ databases">
        <authorList>
            <person name="Gilroy R."/>
        </authorList>
    </citation>
    <scope>NUCLEOTIDE SEQUENCE</scope>
    <source>
        <strain evidence="1">CHK187-5294</strain>
    </source>
</reference>
<gene>
    <name evidence="1" type="ORF">H9727_04000</name>
</gene>
<sequence>MCRKELSEGAKASALKTRFYFDDMRAAARIAAELLPCGKMLLIADEEDSHAALAMRGAFAGLRVFCVVFGAEDNARGLFSLPDDVRLAVAVGSRSVAAARFFCTLRGAYLVALPSSVHAEGLLCAANAEGYPVNEPDAVLFDETFIGGRGLAGSASAAFLSALYAEDTDIDAVFSGGRKEYGCSLLRLSEKLSESGGAASLFAACALQEMALRAFSQYPSRAFYDVLRAKGGRSDGECAFAAVFYSLARYAALFRGGSPRPYFVPDYAARAKEAAKYIGEDAFRNVNVPSAEECFARVQIFSECREHFRTAADVALCRAEKMKERYYRAGGKKPVFRTGALEEAYSLSAELSPMLSVAALERDFGLLPHMRGGAYGVKTGANV</sequence>
<dbReference type="AlphaFoldDB" id="A0A9D2CZ06"/>
<name>A0A9D2CZ06_9FIRM</name>
<dbReference type="Proteomes" id="UP000824132">
    <property type="component" value="Unassembled WGS sequence"/>
</dbReference>
<organism evidence="1 2">
    <name type="scientific">Candidatus Borkfalkia avistercoris</name>
    <dbReference type="NCBI Taxonomy" id="2838504"/>
    <lineage>
        <taxon>Bacteria</taxon>
        <taxon>Bacillati</taxon>
        <taxon>Bacillota</taxon>
        <taxon>Clostridia</taxon>
        <taxon>Christensenellales</taxon>
        <taxon>Christensenellaceae</taxon>
        <taxon>Candidatus Borkfalkia</taxon>
    </lineage>
</organism>
<reference evidence="1" key="1">
    <citation type="journal article" date="2021" name="PeerJ">
        <title>Extensive microbial diversity within the chicken gut microbiome revealed by metagenomics and culture.</title>
        <authorList>
            <person name="Gilroy R."/>
            <person name="Ravi A."/>
            <person name="Getino M."/>
            <person name="Pursley I."/>
            <person name="Horton D.L."/>
            <person name="Alikhan N.F."/>
            <person name="Baker D."/>
            <person name="Gharbi K."/>
            <person name="Hall N."/>
            <person name="Watson M."/>
            <person name="Adriaenssens E.M."/>
            <person name="Foster-Nyarko E."/>
            <person name="Jarju S."/>
            <person name="Secka A."/>
            <person name="Antonio M."/>
            <person name="Oren A."/>
            <person name="Chaudhuri R.R."/>
            <person name="La Ragione R."/>
            <person name="Hildebrand F."/>
            <person name="Pallen M.J."/>
        </authorList>
    </citation>
    <scope>NUCLEOTIDE SEQUENCE</scope>
    <source>
        <strain evidence="1">CHK187-5294</strain>
    </source>
</reference>
<evidence type="ECO:0000313" key="1">
    <source>
        <dbReference type="EMBL" id="HIZ03429.1"/>
    </source>
</evidence>
<proteinExistence type="predicted"/>
<comment type="caution">
    <text evidence="1">The sequence shown here is derived from an EMBL/GenBank/DDBJ whole genome shotgun (WGS) entry which is preliminary data.</text>
</comment>
<accession>A0A9D2CZ06</accession>
<dbReference type="EMBL" id="DXCL01000025">
    <property type="protein sequence ID" value="HIZ03429.1"/>
    <property type="molecule type" value="Genomic_DNA"/>
</dbReference>
<protein>
    <submittedName>
        <fullName evidence="1">Uncharacterized protein</fullName>
    </submittedName>
</protein>